<dbReference type="InterPro" id="IPR012334">
    <property type="entry name" value="Pectin_lyas_fold"/>
</dbReference>
<keyword evidence="1" id="KW-0732">Signal</keyword>
<dbReference type="RefSeq" id="WP_206641645.1">
    <property type="nucleotide sequence ID" value="NZ_SAUN01000001.1"/>
</dbReference>
<reference evidence="2 3" key="1">
    <citation type="submission" date="2019-01" db="EMBL/GenBank/DDBJ databases">
        <title>Sequencing the genomes of 1000 actinobacteria strains.</title>
        <authorList>
            <person name="Klenk H.-P."/>
        </authorList>
    </citation>
    <scope>NUCLEOTIDE SEQUENCE [LARGE SCALE GENOMIC DNA]</scope>
    <source>
        <strain evidence="2 3">DSM 43925</strain>
    </source>
</reference>
<protein>
    <recommendedName>
        <fullName evidence="4">Peptidoglycan-binding protein</fullName>
    </recommendedName>
</protein>
<evidence type="ECO:0008006" key="4">
    <source>
        <dbReference type="Google" id="ProtNLM"/>
    </source>
</evidence>
<dbReference type="Proteomes" id="UP000284824">
    <property type="component" value="Unassembled WGS sequence"/>
</dbReference>
<feature type="chain" id="PRO_5019404805" description="Peptidoglycan-binding protein" evidence="1">
    <location>
        <begin position="33"/>
        <end position="530"/>
    </location>
</feature>
<dbReference type="SUPFAM" id="SSF51126">
    <property type="entry name" value="Pectin lyase-like"/>
    <property type="match status" value="1"/>
</dbReference>
<evidence type="ECO:0000313" key="3">
    <source>
        <dbReference type="Proteomes" id="UP000284824"/>
    </source>
</evidence>
<evidence type="ECO:0000256" key="1">
    <source>
        <dbReference type="SAM" id="SignalP"/>
    </source>
</evidence>
<proteinExistence type="predicted"/>
<dbReference type="InterPro" id="IPR006311">
    <property type="entry name" value="TAT_signal"/>
</dbReference>
<sequence>MAHDLSRRAVLTAGGALALTAAAGARPAAAHAAGTPPWQSRLVHYDRRGRLAYEQDAEANRVPDFSHAGYRNGERPIPHVPVVKTIRPVEGDNTAHIQAALDEIGALPRARRGALLLLPGTYPVAGTLYVRAGGTVLRGVGDGEDPSGNTIIKATGNNPKDRDVIVAGGVEGGGWKGEVPGTRTDITTGFVQVGSRQFEVANPGALRPGDNIVITHPCTEEWLKAIDYGGHDVGPPWKVGEHPLVYNRYVRDVSGNVVTIDVPVFNHLNRAHATSYLYKWDQAGLVTEVGVERLRVDIEYHGDPEQDEDHAYNAIVLLRTEDSWVRDCTMLHFTQAGVATQETTRATVENCRAIDPVSIVTGSRRYNFNAYTYSQQVLFRDCYAYKARHAFVSNGHSTVSGVVFLRGTSDYALNSSEGHRRWSQALLFDGHRDVDPHYSYTLGLYNRGRYGTSHGWSAAHSVAWNCDVATSRLIVQKPPTAQNYAIGCRGTITGDGPFAQPAGYIEGANQPGLFPPSLYEAQLRDRLRSA</sequence>
<gene>
    <name evidence="2" type="ORF">EDD27_5225</name>
</gene>
<evidence type="ECO:0000313" key="2">
    <source>
        <dbReference type="EMBL" id="RVX42589.1"/>
    </source>
</evidence>
<organism evidence="2 3">
    <name type="scientific">Nonomuraea polychroma</name>
    <dbReference type="NCBI Taxonomy" id="46176"/>
    <lineage>
        <taxon>Bacteria</taxon>
        <taxon>Bacillati</taxon>
        <taxon>Actinomycetota</taxon>
        <taxon>Actinomycetes</taxon>
        <taxon>Streptosporangiales</taxon>
        <taxon>Streptosporangiaceae</taxon>
        <taxon>Nonomuraea</taxon>
    </lineage>
</organism>
<feature type="signal peptide" evidence="1">
    <location>
        <begin position="1"/>
        <end position="32"/>
    </location>
</feature>
<accession>A0A438MA38</accession>
<keyword evidence="3" id="KW-1185">Reference proteome</keyword>
<comment type="caution">
    <text evidence="2">The sequence shown here is derived from an EMBL/GenBank/DDBJ whole genome shotgun (WGS) entry which is preliminary data.</text>
</comment>
<name>A0A438MA38_9ACTN</name>
<dbReference type="InterPro" id="IPR011050">
    <property type="entry name" value="Pectin_lyase_fold/virulence"/>
</dbReference>
<dbReference type="PROSITE" id="PS51318">
    <property type="entry name" value="TAT"/>
    <property type="match status" value="1"/>
</dbReference>
<dbReference type="EMBL" id="SAUN01000001">
    <property type="protein sequence ID" value="RVX42589.1"/>
    <property type="molecule type" value="Genomic_DNA"/>
</dbReference>
<dbReference type="AlphaFoldDB" id="A0A438MA38"/>
<dbReference type="Gene3D" id="2.160.20.10">
    <property type="entry name" value="Single-stranded right-handed beta-helix, Pectin lyase-like"/>
    <property type="match status" value="1"/>
</dbReference>